<feature type="compositionally biased region" description="Basic and acidic residues" evidence="2">
    <location>
        <begin position="534"/>
        <end position="556"/>
    </location>
</feature>
<reference evidence="3 4" key="1">
    <citation type="journal article" date="2018" name="Cell">
        <title>The Chara Genome: Secondary Complexity and Implications for Plant Terrestrialization.</title>
        <authorList>
            <person name="Nishiyama T."/>
            <person name="Sakayama H."/>
            <person name="Vries J.D."/>
            <person name="Buschmann H."/>
            <person name="Saint-Marcoux D."/>
            <person name="Ullrich K.K."/>
            <person name="Haas F.B."/>
            <person name="Vanderstraeten L."/>
            <person name="Becker D."/>
            <person name="Lang D."/>
            <person name="Vosolsobe S."/>
            <person name="Rombauts S."/>
            <person name="Wilhelmsson P.K.I."/>
            <person name="Janitza P."/>
            <person name="Kern R."/>
            <person name="Heyl A."/>
            <person name="Rumpler F."/>
            <person name="Villalobos L.I.A.C."/>
            <person name="Clay J.M."/>
            <person name="Skokan R."/>
            <person name="Toyoda A."/>
            <person name="Suzuki Y."/>
            <person name="Kagoshima H."/>
            <person name="Schijlen E."/>
            <person name="Tajeshwar N."/>
            <person name="Catarino B."/>
            <person name="Hetherington A.J."/>
            <person name="Saltykova A."/>
            <person name="Bonnot C."/>
            <person name="Breuninger H."/>
            <person name="Symeonidi A."/>
            <person name="Radhakrishnan G.V."/>
            <person name="Van Nieuwerburgh F."/>
            <person name="Deforce D."/>
            <person name="Chang C."/>
            <person name="Karol K.G."/>
            <person name="Hedrich R."/>
            <person name="Ulvskov P."/>
            <person name="Glockner G."/>
            <person name="Delwiche C.F."/>
            <person name="Petrasek J."/>
            <person name="Van de Peer Y."/>
            <person name="Friml J."/>
            <person name="Beilby M."/>
            <person name="Dolan L."/>
            <person name="Kohara Y."/>
            <person name="Sugano S."/>
            <person name="Fujiyama A."/>
            <person name="Delaux P.-M."/>
            <person name="Quint M."/>
            <person name="TheiBen G."/>
            <person name="Hagemann M."/>
            <person name="Harholt J."/>
            <person name="Dunand C."/>
            <person name="Zachgo S."/>
            <person name="Langdale J."/>
            <person name="Maumus F."/>
            <person name="Straeten D.V.D."/>
            <person name="Gould S.B."/>
            <person name="Rensing S.A."/>
        </authorList>
    </citation>
    <scope>NUCLEOTIDE SEQUENCE [LARGE SCALE GENOMIC DNA]</scope>
    <source>
        <strain evidence="3 4">S276</strain>
    </source>
</reference>
<feature type="region of interest" description="Disordered" evidence="2">
    <location>
        <begin position="608"/>
        <end position="670"/>
    </location>
</feature>
<feature type="compositionally biased region" description="Basic and acidic residues" evidence="2">
    <location>
        <begin position="171"/>
        <end position="182"/>
    </location>
</feature>
<feature type="region of interest" description="Disordered" evidence="2">
    <location>
        <begin position="298"/>
        <end position="359"/>
    </location>
</feature>
<feature type="region of interest" description="Disordered" evidence="2">
    <location>
        <begin position="1"/>
        <end position="21"/>
    </location>
</feature>
<organism evidence="3 4">
    <name type="scientific">Chara braunii</name>
    <name type="common">Braun's stonewort</name>
    <dbReference type="NCBI Taxonomy" id="69332"/>
    <lineage>
        <taxon>Eukaryota</taxon>
        <taxon>Viridiplantae</taxon>
        <taxon>Streptophyta</taxon>
        <taxon>Charophyceae</taxon>
        <taxon>Charales</taxon>
        <taxon>Characeae</taxon>
        <taxon>Chara</taxon>
    </lineage>
</organism>
<name>A0A388JYW3_CHABU</name>
<evidence type="ECO:0000313" key="4">
    <source>
        <dbReference type="Proteomes" id="UP000265515"/>
    </source>
</evidence>
<proteinExistence type="predicted"/>
<feature type="region of interest" description="Disordered" evidence="2">
    <location>
        <begin position="212"/>
        <end position="241"/>
    </location>
</feature>
<feature type="compositionally biased region" description="Basic and acidic residues" evidence="2">
    <location>
        <begin position="608"/>
        <end position="620"/>
    </location>
</feature>
<feature type="region of interest" description="Disordered" evidence="2">
    <location>
        <begin position="918"/>
        <end position="951"/>
    </location>
</feature>
<feature type="compositionally biased region" description="Low complexity" evidence="2">
    <location>
        <begin position="108"/>
        <end position="127"/>
    </location>
</feature>
<accession>A0A388JYW3</accession>
<feature type="compositionally biased region" description="Polar residues" evidence="2">
    <location>
        <begin position="824"/>
        <end position="837"/>
    </location>
</feature>
<feature type="region of interest" description="Disordered" evidence="2">
    <location>
        <begin position="690"/>
        <end position="779"/>
    </location>
</feature>
<keyword evidence="4" id="KW-1185">Reference proteome</keyword>
<feature type="region of interest" description="Disordered" evidence="2">
    <location>
        <begin position="488"/>
        <end position="556"/>
    </location>
</feature>
<feature type="region of interest" description="Disordered" evidence="2">
    <location>
        <begin position="256"/>
        <end position="279"/>
    </location>
</feature>
<dbReference type="Gramene" id="GBG62999">
    <property type="protein sequence ID" value="GBG62999"/>
    <property type="gene ID" value="CBR_g34699"/>
</dbReference>
<feature type="compositionally biased region" description="Basic and acidic residues" evidence="2">
    <location>
        <begin position="488"/>
        <end position="497"/>
    </location>
</feature>
<feature type="coiled-coil region" evidence="1">
    <location>
        <begin position="1036"/>
        <end position="1088"/>
    </location>
</feature>
<keyword evidence="1" id="KW-0175">Coiled coil</keyword>
<protein>
    <submittedName>
        <fullName evidence="3">Uncharacterized protein</fullName>
    </submittedName>
</protein>
<sequence>MENVWKMHSNPVKEKANNQMPPAKALRRRVNDDVSKTMREISLKGSFMGFRGGASKARRTCTEELMFQGPDDEEEMYVEDDGVMDVDQPEELQGGAQMRTDIRGQRSGGSNQLSSLSSRSAHSGPGSIPKGIATPVLSLHDFINGDEGLRNRRRMLMKGKRMTMTVSNTGHLDEEQCRDGRGRGNSSRQRTQHPENIHVSRREVYGVRNCVSEQRRKSRKPNKYQNQEICSDDADNPEGFRVGQNIQQTGEHKFAFEEEDEEHEEEEEEYAYEEEGEVGEGIEIDNFGYEKNVKFQRFAGEQPRQRSGQQPLQQGEMGEEYRPYPIRKVRRSSPREPYGTGRERRDEGIMPRQERVCNDWPSCDDNSLGAAQDKTQHNHRVTREVGIVGKGNALTAQAVGRGNNQLRRRKQVRFEDQVQSYGGGRLGRDHLVHRGLDLLDGQTNGAQEHRIPERVQEEKLQRKRSGEAEALDIRCIPEPLEEKVLTEAMKEGDKVSDGKYGGPPPKSRACSPDEERGGRSPGAAGDHTCLSSRRQLESKQSHAPEHVNGKSPHFSDEIMADTAVGDESARKVDILSTTSKSMEPAALATRSKNVRPQTEWEVELVKGMKDEKHPDTDDPQKVATSSEGARTAGPMRNEEEMGAMSRSRDSLVGKGGGRKGETVNRSRTEMGGTTIARCDVDGLVDHDVDDLENDRQAGEAGARMTGTGREDEGTDEQPGNSIRKIMQERLSEPGGDGGNSHSPAFGSMVRAVERSKGVKEQPGSSGYKTGQERLSEPAGYAVRAHHSPASGRENLDRNHFNAVDCRNTHGRSTAKSPKHLLASPTGTMSLPSRSQPRSVLEWDDEFGNPGPLKRSKTNMLSRTPRKKSQPRRQTLQDTSDEDALHPAEHVNNRLFHPEEDDETGAPCAQGMQGVVNPLQIWSSGSPGEVDLSEDRQPSSGLGLSGKKADAVKRVRKERGTPIMSTPSSFHTAAASAQARDVTVSEEYGSKDAPRLYAEPGKVGSKGLAGDSEQSVLFEHRREVLEVETQEVVKQLYEELQRKLAAHEEWCKRLKDVISKQFDRLEGRISKLEKNFDDTEREVVTTADERLKMIREWGEVERKSIKDCIAMYIGKAHKDLNGTRDVLKSELVEMKSAFDVMLSPIVELAKGIPAAELIDGPPIAQQSADGNAAGQEAGAHHARNSSSSAEACKAPHPQGGEEERPKTQQVVGEGSVAKAQQVVEEGSVAKTQQAVEEGSVAKSQQVVEDGSVAEMQQVAEEGTDVKAREGEVAKPRFATAGEDAMAQVVTEDGGSVETMLTSATPLQ</sequence>
<feature type="region of interest" description="Disordered" evidence="2">
    <location>
        <begin position="807"/>
        <end position="886"/>
    </location>
</feature>
<gene>
    <name evidence="3" type="ORF">CBR_g34699</name>
</gene>
<comment type="caution">
    <text evidence="3">The sequence shown here is derived from an EMBL/GenBank/DDBJ whole genome shotgun (WGS) entry which is preliminary data.</text>
</comment>
<feature type="compositionally biased region" description="Basic and acidic residues" evidence="2">
    <location>
        <begin position="658"/>
        <end position="668"/>
    </location>
</feature>
<dbReference type="EMBL" id="BFEA01000034">
    <property type="protein sequence ID" value="GBG62999.1"/>
    <property type="molecule type" value="Genomic_DNA"/>
</dbReference>
<feature type="region of interest" description="Disordered" evidence="2">
    <location>
        <begin position="95"/>
        <end position="133"/>
    </location>
</feature>
<feature type="region of interest" description="Disordered" evidence="2">
    <location>
        <begin position="164"/>
        <end position="194"/>
    </location>
</feature>
<evidence type="ECO:0000313" key="3">
    <source>
        <dbReference type="EMBL" id="GBG62999.1"/>
    </source>
</evidence>
<feature type="compositionally biased region" description="Acidic residues" evidence="2">
    <location>
        <begin position="257"/>
        <end position="279"/>
    </location>
</feature>
<dbReference type="Proteomes" id="UP000265515">
    <property type="component" value="Unassembled WGS sequence"/>
</dbReference>
<feature type="compositionally biased region" description="Basic and acidic residues" evidence="2">
    <location>
        <begin position="341"/>
        <end position="357"/>
    </location>
</feature>
<feature type="region of interest" description="Disordered" evidence="2">
    <location>
        <begin position="1160"/>
        <end position="1213"/>
    </location>
</feature>
<evidence type="ECO:0000256" key="1">
    <source>
        <dbReference type="SAM" id="Coils"/>
    </source>
</evidence>
<evidence type="ECO:0000256" key="2">
    <source>
        <dbReference type="SAM" id="MobiDB-lite"/>
    </source>
</evidence>